<keyword evidence="1" id="KW-1133">Transmembrane helix</keyword>
<dbReference type="InterPro" id="IPR003675">
    <property type="entry name" value="Rce1/LyrA-like_dom"/>
</dbReference>
<gene>
    <name evidence="3" type="ORF">DOO78_01015</name>
</gene>
<organism evidence="3 4">
    <name type="scientific">Roseicella frigidaeris</name>
    <dbReference type="NCBI Taxonomy" id="2230885"/>
    <lineage>
        <taxon>Bacteria</taxon>
        <taxon>Pseudomonadati</taxon>
        <taxon>Pseudomonadota</taxon>
        <taxon>Alphaproteobacteria</taxon>
        <taxon>Acetobacterales</taxon>
        <taxon>Roseomonadaceae</taxon>
        <taxon>Roseicella</taxon>
    </lineage>
</organism>
<dbReference type="EMBL" id="QLIX01000001">
    <property type="protein sequence ID" value="RAI60743.1"/>
    <property type="molecule type" value="Genomic_DNA"/>
</dbReference>
<sequence length="242" mass="25300">MTAWPTPPEPIRRIVGAWFLWLLATLLAALLVSQLARLALQRLDAPPLTGGVLAVFAGVAAGQLVWLGAAWRGLRRLPPVPPERRLGGPARLGLVLLCLLAGAALTRLAWPDPAPLPTPQGAAQAAAVLRESQAHPGLALATSLFVLGVMVGLAPLAEELAFRHWLWRRLACRPAATRGLVTGGLWILAHLRGPGGMLALLPLALLLGWARQRSGSPGLCVAMHAAWNCGVAVSASLQAGLG</sequence>
<dbReference type="GO" id="GO:0080120">
    <property type="term" value="P:CAAX-box protein maturation"/>
    <property type="evidence" value="ECO:0007669"/>
    <property type="project" value="UniProtKB-ARBA"/>
</dbReference>
<protein>
    <recommendedName>
        <fullName evidence="2">CAAX prenyl protease 2/Lysostaphin resistance protein A-like domain-containing protein</fullName>
    </recommendedName>
</protein>
<feature type="transmembrane region" description="Helical" evidence="1">
    <location>
        <begin position="138"/>
        <end position="158"/>
    </location>
</feature>
<evidence type="ECO:0000313" key="4">
    <source>
        <dbReference type="Proteomes" id="UP000249065"/>
    </source>
</evidence>
<dbReference type="RefSeq" id="WP_111467855.1">
    <property type="nucleotide sequence ID" value="NZ_QLIX01000001.1"/>
</dbReference>
<accession>A0A327MFA3</accession>
<dbReference type="GO" id="GO:0004175">
    <property type="term" value="F:endopeptidase activity"/>
    <property type="evidence" value="ECO:0007669"/>
    <property type="project" value="UniProtKB-ARBA"/>
</dbReference>
<name>A0A327MFA3_9PROT</name>
<proteinExistence type="predicted"/>
<feature type="transmembrane region" description="Helical" evidence="1">
    <location>
        <begin position="92"/>
        <end position="110"/>
    </location>
</feature>
<dbReference type="AlphaFoldDB" id="A0A327MFA3"/>
<comment type="caution">
    <text evidence="3">The sequence shown here is derived from an EMBL/GenBank/DDBJ whole genome shotgun (WGS) entry which is preliminary data.</text>
</comment>
<feature type="transmembrane region" description="Helical" evidence="1">
    <location>
        <begin position="48"/>
        <end position="71"/>
    </location>
</feature>
<feature type="transmembrane region" description="Helical" evidence="1">
    <location>
        <begin position="194"/>
        <end position="210"/>
    </location>
</feature>
<keyword evidence="1" id="KW-0472">Membrane</keyword>
<keyword evidence="4" id="KW-1185">Reference proteome</keyword>
<evidence type="ECO:0000256" key="1">
    <source>
        <dbReference type="SAM" id="Phobius"/>
    </source>
</evidence>
<reference evidence="4" key="1">
    <citation type="submission" date="2018-06" db="EMBL/GenBank/DDBJ databases">
        <authorList>
            <person name="Khan S.A."/>
        </authorList>
    </citation>
    <scope>NUCLEOTIDE SEQUENCE [LARGE SCALE GENOMIC DNA]</scope>
    <source>
        <strain evidence="4">DB-1506</strain>
    </source>
</reference>
<feature type="domain" description="CAAX prenyl protease 2/Lysostaphin resistance protein A-like" evidence="2">
    <location>
        <begin position="143"/>
        <end position="229"/>
    </location>
</feature>
<evidence type="ECO:0000313" key="3">
    <source>
        <dbReference type="EMBL" id="RAI60743.1"/>
    </source>
</evidence>
<dbReference type="Pfam" id="PF02517">
    <property type="entry name" value="Rce1-like"/>
    <property type="match status" value="1"/>
</dbReference>
<evidence type="ECO:0000259" key="2">
    <source>
        <dbReference type="Pfam" id="PF02517"/>
    </source>
</evidence>
<keyword evidence="1" id="KW-0812">Transmembrane</keyword>
<dbReference type="Proteomes" id="UP000249065">
    <property type="component" value="Unassembled WGS sequence"/>
</dbReference>